<protein>
    <recommendedName>
        <fullName evidence="1">LysM domain-containing protein</fullName>
    </recommendedName>
</protein>
<keyword evidence="3" id="KW-1185">Reference proteome</keyword>
<organism evidence="2 3">
    <name type="scientific">Nostocoides veronense</name>
    <dbReference type="NCBI Taxonomy" id="330836"/>
    <lineage>
        <taxon>Bacteria</taxon>
        <taxon>Bacillati</taxon>
        <taxon>Actinomycetota</taxon>
        <taxon>Actinomycetes</taxon>
        <taxon>Micrococcales</taxon>
        <taxon>Intrasporangiaceae</taxon>
        <taxon>Nostocoides</taxon>
    </lineage>
</organism>
<dbReference type="SMART" id="SM00257">
    <property type="entry name" value="LysM"/>
    <property type="match status" value="1"/>
</dbReference>
<dbReference type="Proteomes" id="UP001499938">
    <property type="component" value="Unassembled WGS sequence"/>
</dbReference>
<comment type="caution">
    <text evidence="2">The sequence shown here is derived from an EMBL/GenBank/DDBJ whole genome shotgun (WGS) entry which is preliminary data.</text>
</comment>
<dbReference type="Pfam" id="PF01476">
    <property type="entry name" value="LysM"/>
    <property type="match status" value="1"/>
</dbReference>
<dbReference type="InterPro" id="IPR018392">
    <property type="entry name" value="LysM"/>
</dbReference>
<evidence type="ECO:0000313" key="2">
    <source>
        <dbReference type="EMBL" id="GAA1782454.1"/>
    </source>
</evidence>
<dbReference type="SUPFAM" id="SSF54106">
    <property type="entry name" value="LysM domain"/>
    <property type="match status" value="1"/>
</dbReference>
<dbReference type="PROSITE" id="PS51782">
    <property type="entry name" value="LYSM"/>
    <property type="match status" value="1"/>
</dbReference>
<dbReference type="Gene3D" id="3.10.350.10">
    <property type="entry name" value="LysM domain"/>
    <property type="match status" value="1"/>
</dbReference>
<proteinExistence type="predicted"/>
<evidence type="ECO:0000259" key="1">
    <source>
        <dbReference type="PROSITE" id="PS51782"/>
    </source>
</evidence>
<name>A0ABN2LBS6_9MICO</name>
<sequence>MRPEATGFRLTRLGRLSITLFAAVALCAGLALAYAAGPGAAAPAGSGERVVVVQSGQTLSGLAQAYLPERGIVNAISAIQVANGLSSDRLLAGQRLVIPAR</sequence>
<feature type="domain" description="LysM" evidence="1">
    <location>
        <begin position="49"/>
        <end position="98"/>
    </location>
</feature>
<reference evidence="2 3" key="1">
    <citation type="journal article" date="2019" name="Int. J. Syst. Evol. Microbiol.">
        <title>The Global Catalogue of Microorganisms (GCM) 10K type strain sequencing project: providing services to taxonomists for standard genome sequencing and annotation.</title>
        <authorList>
            <consortium name="The Broad Institute Genomics Platform"/>
            <consortium name="The Broad Institute Genome Sequencing Center for Infectious Disease"/>
            <person name="Wu L."/>
            <person name="Ma J."/>
        </authorList>
    </citation>
    <scope>NUCLEOTIDE SEQUENCE [LARGE SCALE GENOMIC DNA]</scope>
    <source>
        <strain evidence="2 3">JCM 15592</strain>
    </source>
</reference>
<evidence type="ECO:0000313" key="3">
    <source>
        <dbReference type="Proteomes" id="UP001499938"/>
    </source>
</evidence>
<dbReference type="EMBL" id="BAAAPO010000008">
    <property type="protein sequence ID" value="GAA1782454.1"/>
    <property type="molecule type" value="Genomic_DNA"/>
</dbReference>
<dbReference type="CDD" id="cd00118">
    <property type="entry name" value="LysM"/>
    <property type="match status" value="1"/>
</dbReference>
<gene>
    <name evidence="2" type="ORF">GCM10009811_04910</name>
</gene>
<accession>A0ABN2LBS6</accession>
<dbReference type="InterPro" id="IPR036779">
    <property type="entry name" value="LysM_dom_sf"/>
</dbReference>